<sequence length="442" mass="49485">MSAHSAEGSTLTDFDTIDFFTDQSLIPDPHPYFDYLRAQNPVTPLNVYGVVAVTGHEEANEVYRDSDTYSNLVAVGGPFPPLPFEPEGDDISEQIEAHRHQMPMADHMVTMDPPMHTKARSLLNRLLTPKRLKENQDFMWQLADRQLDYFAESGKCEFLSEYARPFALLVIADLLGVPEEDRPTFQEVLGAPQPGARIGSLDHEELAHDPLAWLDDKFSGYLNDRRENPRGDVLTDLATATYEDGSIPEISDVVKSSTFLFAAGQETTTKLLSAALRFLAEDPGLVAQLREDRSRIPNFLEETLRMESPVKTDPRLVRKTTTLGGVELKAGTVVVMFPGAINRDPRKFENPHEFRIDRPNVREHLAFARGSHTCPGSPLARAESRISLERILDRMTDIRLDESQHGPAGDRRFSFEPTFILRGLTELHLEFTPVAAPVPAGL</sequence>
<evidence type="ECO:0000256" key="2">
    <source>
        <dbReference type="ARBA" id="ARBA00010617"/>
    </source>
</evidence>
<dbReference type="InterPro" id="IPR001128">
    <property type="entry name" value="Cyt_P450"/>
</dbReference>
<dbReference type="InterPro" id="IPR036396">
    <property type="entry name" value="Cyt_P450_sf"/>
</dbReference>
<dbReference type="GO" id="GO:0020037">
    <property type="term" value="F:heme binding"/>
    <property type="evidence" value="ECO:0007669"/>
    <property type="project" value="InterPro"/>
</dbReference>
<evidence type="ECO:0000256" key="7">
    <source>
        <dbReference type="ARBA" id="ARBA00023033"/>
    </source>
</evidence>
<keyword evidence="7" id="KW-0503">Monooxygenase</keyword>
<keyword evidence="9" id="KW-1185">Reference proteome</keyword>
<evidence type="ECO:0000256" key="1">
    <source>
        <dbReference type="ARBA" id="ARBA00001971"/>
    </source>
</evidence>
<evidence type="ECO:0000313" key="9">
    <source>
        <dbReference type="Proteomes" id="UP000466997"/>
    </source>
</evidence>
<dbReference type="SUPFAM" id="SSF48264">
    <property type="entry name" value="Cytochrome P450"/>
    <property type="match status" value="1"/>
</dbReference>
<comment type="cofactor">
    <cofactor evidence="1">
        <name>heme</name>
        <dbReference type="ChEBI" id="CHEBI:30413"/>
    </cofactor>
</comment>
<dbReference type="GO" id="GO:0008395">
    <property type="term" value="F:steroid hydroxylase activity"/>
    <property type="evidence" value="ECO:0007669"/>
    <property type="project" value="TreeGrafter"/>
</dbReference>
<evidence type="ECO:0000256" key="4">
    <source>
        <dbReference type="ARBA" id="ARBA00022723"/>
    </source>
</evidence>
<name>A0A7I7JQ60_9MYCO</name>
<keyword evidence="3" id="KW-0349">Heme</keyword>
<dbReference type="GO" id="GO:0005506">
    <property type="term" value="F:iron ion binding"/>
    <property type="evidence" value="ECO:0007669"/>
    <property type="project" value="InterPro"/>
</dbReference>
<gene>
    <name evidence="8" type="ORF">MNVM_26490</name>
</gene>
<keyword evidence="4" id="KW-0479">Metal-binding</keyword>
<accession>A0A7I7JQ60</accession>
<organism evidence="8 9">
    <name type="scientific">Mycobacterium novum</name>
    <dbReference type="NCBI Taxonomy" id="2492438"/>
    <lineage>
        <taxon>Bacteria</taxon>
        <taxon>Bacillati</taxon>
        <taxon>Actinomycetota</taxon>
        <taxon>Actinomycetes</taxon>
        <taxon>Mycobacteriales</taxon>
        <taxon>Mycobacteriaceae</taxon>
        <taxon>Mycobacterium</taxon>
    </lineage>
</organism>
<dbReference type="Pfam" id="PF00067">
    <property type="entry name" value="p450"/>
    <property type="match status" value="1"/>
</dbReference>
<dbReference type="EMBL" id="AP022562">
    <property type="protein sequence ID" value="BBX13568.1"/>
    <property type="molecule type" value="Genomic_DNA"/>
</dbReference>
<dbReference type="Gene3D" id="1.10.630.10">
    <property type="entry name" value="Cytochrome P450"/>
    <property type="match status" value="1"/>
</dbReference>
<evidence type="ECO:0000256" key="6">
    <source>
        <dbReference type="ARBA" id="ARBA00023004"/>
    </source>
</evidence>
<protein>
    <submittedName>
        <fullName evidence="8">Cytochrome P450</fullName>
    </submittedName>
</protein>
<evidence type="ECO:0000256" key="5">
    <source>
        <dbReference type="ARBA" id="ARBA00023002"/>
    </source>
</evidence>
<keyword evidence="6" id="KW-0408">Iron</keyword>
<dbReference type="PANTHER" id="PTHR46696:SF4">
    <property type="entry name" value="BIOTIN BIOSYNTHESIS CYTOCHROME P450"/>
    <property type="match status" value="1"/>
</dbReference>
<dbReference type="KEGG" id="mnm:MNVM_26490"/>
<dbReference type="PRINTS" id="PR00359">
    <property type="entry name" value="BP450"/>
</dbReference>
<evidence type="ECO:0000313" key="8">
    <source>
        <dbReference type="EMBL" id="BBX13568.1"/>
    </source>
</evidence>
<dbReference type="GO" id="GO:0036199">
    <property type="term" value="F:cholest-4-en-3-one 26-monooxygenase activity"/>
    <property type="evidence" value="ECO:0007669"/>
    <property type="project" value="TreeGrafter"/>
</dbReference>
<evidence type="ECO:0000256" key="3">
    <source>
        <dbReference type="ARBA" id="ARBA00022617"/>
    </source>
</evidence>
<dbReference type="PRINTS" id="PR00385">
    <property type="entry name" value="P450"/>
</dbReference>
<dbReference type="InterPro" id="IPR002397">
    <property type="entry name" value="Cyt_P450_B"/>
</dbReference>
<comment type="similarity">
    <text evidence="2">Belongs to the cytochrome P450 family.</text>
</comment>
<dbReference type="PANTHER" id="PTHR46696">
    <property type="entry name" value="P450, PUTATIVE (EUROFUNG)-RELATED"/>
    <property type="match status" value="1"/>
</dbReference>
<keyword evidence="5" id="KW-0560">Oxidoreductase</keyword>
<reference evidence="8 9" key="1">
    <citation type="journal article" date="2019" name="Emerg. Microbes Infect.">
        <title>Comprehensive subspecies identification of 175 nontuberculous mycobacteria species based on 7547 genomic profiles.</title>
        <authorList>
            <person name="Matsumoto Y."/>
            <person name="Kinjo T."/>
            <person name="Motooka D."/>
            <person name="Nabeya D."/>
            <person name="Jung N."/>
            <person name="Uechi K."/>
            <person name="Horii T."/>
            <person name="Iida T."/>
            <person name="Fujita J."/>
            <person name="Nakamura S."/>
        </authorList>
    </citation>
    <scope>NUCLEOTIDE SEQUENCE [LARGE SCALE GENOMIC DNA]</scope>
    <source>
        <strain evidence="8 9">JCM 6391</strain>
    </source>
</reference>
<dbReference type="GO" id="GO:0006707">
    <property type="term" value="P:cholesterol catabolic process"/>
    <property type="evidence" value="ECO:0007669"/>
    <property type="project" value="TreeGrafter"/>
</dbReference>
<proteinExistence type="inferred from homology"/>
<dbReference type="Proteomes" id="UP000466997">
    <property type="component" value="Chromosome"/>
</dbReference>
<dbReference type="AlphaFoldDB" id="A0A7I7JQ60"/>